<dbReference type="EMBL" id="LQOB01000223">
    <property type="protein sequence ID" value="KXT86216.1"/>
    <property type="molecule type" value="Genomic_DNA"/>
</dbReference>
<protein>
    <submittedName>
        <fullName evidence="1">Uncharacterized protein</fullName>
    </submittedName>
</protein>
<comment type="caution">
    <text evidence="1">The sequence shown here is derived from an EMBL/GenBank/DDBJ whole genome shotgun (WGS) entry which is preliminary data.</text>
</comment>
<dbReference type="Proteomes" id="UP000072653">
    <property type="component" value="Unassembled WGS sequence"/>
</dbReference>
<dbReference type="AlphaFoldDB" id="A0A139PE76"/>
<gene>
    <name evidence="1" type="ORF">SORDD16_01089</name>
</gene>
<evidence type="ECO:0000313" key="2">
    <source>
        <dbReference type="Proteomes" id="UP000072653"/>
    </source>
</evidence>
<name>A0A139PE76_STROR</name>
<sequence length="44" mass="4893">MVVMEMPTLLLAQATKKPKKEPSGSFFITTEKGLANHLHPPFIL</sequence>
<evidence type="ECO:0000313" key="1">
    <source>
        <dbReference type="EMBL" id="KXT86216.1"/>
    </source>
</evidence>
<accession>A0A139PE76</accession>
<reference evidence="1 2" key="1">
    <citation type="submission" date="2016-01" db="EMBL/GenBank/DDBJ databases">
        <title>Highly variable Streptococcus oralis are common among viridans streptococci isolated from primates.</title>
        <authorList>
            <person name="Denapaite D."/>
            <person name="Rieger M."/>
            <person name="Koendgen S."/>
            <person name="Brueckner R."/>
            <person name="Ochigava I."/>
            <person name="Kappeler P."/>
            <person name="Maetz-Rensing K."/>
            <person name="Leendertz F."/>
            <person name="Hakenbeck R."/>
        </authorList>
    </citation>
    <scope>NUCLEOTIDE SEQUENCE [LARGE SCALE GENOMIC DNA]</scope>
    <source>
        <strain evidence="1 2">DD16</strain>
    </source>
</reference>
<organism evidence="1 2">
    <name type="scientific">Streptococcus oralis</name>
    <dbReference type="NCBI Taxonomy" id="1303"/>
    <lineage>
        <taxon>Bacteria</taxon>
        <taxon>Bacillati</taxon>
        <taxon>Bacillota</taxon>
        <taxon>Bacilli</taxon>
        <taxon>Lactobacillales</taxon>
        <taxon>Streptococcaceae</taxon>
        <taxon>Streptococcus</taxon>
    </lineage>
</organism>
<proteinExistence type="predicted"/>